<evidence type="ECO:0000313" key="2">
    <source>
        <dbReference type="EMBL" id="BDC33830.1"/>
    </source>
</evidence>
<dbReference type="InterPro" id="IPR035901">
    <property type="entry name" value="GIY-YIG_endonuc_sf"/>
</dbReference>
<dbReference type="Gene3D" id="3.40.1440.10">
    <property type="entry name" value="GIY-YIG endonuclease"/>
    <property type="match status" value="1"/>
</dbReference>
<gene>
    <name evidence="2" type="primary">orf87</name>
    <name evidence="2" type="ORF">EMPS_mp17</name>
</gene>
<accession>A0A8J9WUZ6</accession>
<proteinExistence type="predicted"/>
<protein>
    <recommendedName>
        <fullName evidence="1">GIY-YIG domain-containing protein</fullName>
    </recommendedName>
</protein>
<evidence type="ECO:0000313" key="3">
    <source>
        <dbReference type="Proteomes" id="UP000827284"/>
    </source>
</evidence>
<evidence type="ECO:0000259" key="1">
    <source>
        <dbReference type="Pfam" id="PF01541"/>
    </source>
</evidence>
<sequence length="87" mass="10055">MILKYMIWLQSFFSIIELSTGYLHLAEIQKIIKMELKGKPGIYGFLCKTNNKLYISSSSKLSVRFNKHINGLQSNVLLQNAINKYNL</sequence>
<name>A0A8J9WUZ6_9FUNG</name>
<dbReference type="SUPFAM" id="SSF82771">
    <property type="entry name" value="GIY-YIG endonuclease"/>
    <property type="match status" value="1"/>
</dbReference>
<geneLocation type="mitochondrion" evidence="2"/>
<reference evidence="2 3" key="1">
    <citation type="submission" date="2021-11" db="EMBL/GenBank/DDBJ databases">
        <title>Circularized mitochondrial genome sequence of Mortierella parvispora strain E1425, a Mucormycotic fungus associated with Burkholderiaceae-related endosymbiotic bacteria.</title>
        <authorList>
            <person name="Herlambang A."/>
            <person name="Guo Y."/>
            <person name="Takashima Y."/>
            <person name="Narisawa K."/>
            <person name="Ohta H."/>
            <person name="Nishizawa T."/>
        </authorList>
    </citation>
    <scope>NUCLEOTIDE SEQUENCE [LARGE SCALE GENOMIC DNA]</scope>
    <source>
        <strain evidence="2 3">E1425</strain>
    </source>
</reference>
<keyword evidence="2" id="KW-0496">Mitochondrion</keyword>
<dbReference type="AlphaFoldDB" id="A0A8J9WUZ6"/>
<dbReference type="Proteomes" id="UP000827284">
    <property type="component" value="Mitochondrion MT"/>
</dbReference>
<dbReference type="Pfam" id="PF01541">
    <property type="entry name" value="GIY-YIG"/>
    <property type="match status" value="1"/>
</dbReference>
<dbReference type="InterPro" id="IPR000305">
    <property type="entry name" value="GIY-YIG_endonuc"/>
</dbReference>
<organism evidence="2 3">
    <name type="scientific">Entomortierella parvispora</name>
    <dbReference type="NCBI Taxonomy" id="205924"/>
    <lineage>
        <taxon>Eukaryota</taxon>
        <taxon>Fungi</taxon>
        <taxon>Fungi incertae sedis</taxon>
        <taxon>Mucoromycota</taxon>
        <taxon>Mortierellomycotina</taxon>
        <taxon>Mortierellomycetes</taxon>
        <taxon>Mortierellales</taxon>
        <taxon>Mortierellaceae</taxon>
        <taxon>Entomortierella</taxon>
    </lineage>
</organism>
<keyword evidence="3" id="KW-1185">Reference proteome</keyword>
<feature type="domain" description="GIY-YIG" evidence="1">
    <location>
        <begin position="40"/>
        <end position="77"/>
    </location>
</feature>
<dbReference type="EMBL" id="LC659289">
    <property type="protein sequence ID" value="BDC33830.1"/>
    <property type="molecule type" value="Genomic_DNA"/>
</dbReference>